<feature type="transmembrane region" description="Helical" evidence="2">
    <location>
        <begin position="126"/>
        <end position="146"/>
    </location>
</feature>
<keyword evidence="3" id="KW-0732">Signal</keyword>
<evidence type="ECO:0000313" key="4">
    <source>
        <dbReference type="EMBL" id="GAQ87578.1"/>
    </source>
</evidence>
<name>A0A1Y1IHG7_KLENI</name>
<protein>
    <submittedName>
        <fullName evidence="4">Uncharacterized protein</fullName>
    </submittedName>
</protein>
<feature type="compositionally biased region" description="Polar residues" evidence="1">
    <location>
        <begin position="668"/>
        <end position="680"/>
    </location>
</feature>
<sequence length="769" mass="82484">MTAFKASGVSLWAASILAILLAFVQQSEAANFTVEVTLVHMKVNGTTSLPDPGPLNDFLRQNESLFNQLFPDPQPPLQLQKCNATIYQINAFEFYTLQHPRGCESAPGLAKDPAQERMVRKYDKIVGIWAVAVLALVILLGCVWLVSPKFAAGVCQCLGKMLVPPRYGNPQYNEIWVLGFCFLFLCTTLLGWFASFITGIVVYGAFIGVKHLDPAKLPDPASLNQFFLNRNQTATLYQCTIRDMFEVYVGFADSCNQLQSCIYPGVARKDGPPPFAHGGGVTFVMMMASVITYASFRGLSTVAAVAGRLLRAPGRSFASASRKVKAVQSMLNFHTATGQQRSSPDGGDVSQEAMVRQLEETEDSKRPAKASHKPRYTWRSPRNTREYDDSNADRASTAAHGLLQSAAGGRRGALLLRLPGRKRHKEDSSWAAMATFRHGSCSFPMKICLLLLAGAFVSTGEAADITVEVALVHIEVNGTTSLPDPGLLNDFLREDASLFNPLIPDHPPFQLQRASVPLTLDTVTAPRNLSTRITWAIRVGFAELGRAVFRAGSELGLPGLAPRSAAPCRADAVASQHPPRGVSGRSIESASLGAPPGCLFGSPVGLPPTPPHAAAHCSSPVKGLAVRAPGSASSGRFHDGPPGRPVSVLLAPPLASPPQSKNLAVRSPESTFSGGSNSNRGLAIPHARPACPLSRPHSRSPQGPQREVVHFFSLLCSGIRQPKPPGPRVALFPIELVMARDLRGLCSEMEGQTLLNAGRLLGSMASTAW</sequence>
<gene>
    <name evidence="4" type="ORF">KFL_003620100</name>
</gene>
<keyword evidence="2" id="KW-0812">Transmembrane</keyword>
<organism evidence="4 5">
    <name type="scientific">Klebsormidium nitens</name>
    <name type="common">Green alga</name>
    <name type="synonym">Ulothrix nitens</name>
    <dbReference type="NCBI Taxonomy" id="105231"/>
    <lineage>
        <taxon>Eukaryota</taxon>
        <taxon>Viridiplantae</taxon>
        <taxon>Streptophyta</taxon>
        <taxon>Klebsormidiophyceae</taxon>
        <taxon>Klebsormidiales</taxon>
        <taxon>Klebsormidiaceae</taxon>
        <taxon>Klebsormidium</taxon>
    </lineage>
</organism>
<feature type="region of interest" description="Disordered" evidence="1">
    <location>
        <begin position="356"/>
        <end position="394"/>
    </location>
</feature>
<accession>A0A1Y1IHG7</accession>
<feature type="chain" id="PRO_5012937312" evidence="3">
    <location>
        <begin position="30"/>
        <end position="769"/>
    </location>
</feature>
<dbReference type="Proteomes" id="UP000054558">
    <property type="component" value="Unassembled WGS sequence"/>
</dbReference>
<dbReference type="AlphaFoldDB" id="A0A1Y1IHG7"/>
<evidence type="ECO:0000313" key="5">
    <source>
        <dbReference type="Proteomes" id="UP000054558"/>
    </source>
</evidence>
<evidence type="ECO:0000256" key="3">
    <source>
        <dbReference type="SAM" id="SignalP"/>
    </source>
</evidence>
<feature type="region of interest" description="Disordered" evidence="1">
    <location>
        <begin position="628"/>
        <end position="704"/>
    </location>
</feature>
<proteinExistence type="predicted"/>
<feature type="signal peptide" evidence="3">
    <location>
        <begin position="1"/>
        <end position="29"/>
    </location>
</feature>
<keyword evidence="2" id="KW-0472">Membrane</keyword>
<feature type="compositionally biased region" description="Basic and acidic residues" evidence="1">
    <location>
        <begin position="357"/>
        <end position="366"/>
    </location>
</feature>
<dbReference type="EMBL" id="DF237311">
    <property type="protein sequence ID" value="GAQ87578.1"/>
    <property type="molecule type" value="Genomic_DNA"/>
</dbReference>
<feature type="transmembrane region" description="Helical" evidence="2">
    <location>
        <begin position="175"/>
        <end position="206"/>
    </location>
</feature>
<reference evidence="4 5" key="1">
    <citation type="journal article" date="2014" name="Nat. Commun.">
        <title>Klebsormidium flaccidum genome reveals primary factors for plant terrestrial adaptation.</title>
        <authorList>
            <person name="Hori K."/>
            <person name="Maruyama F."/>
            <person name="Fujisawa T."/>
            <person name="Togashi T."/>
            <person name="Yamamoto N."/>
            <person name="Seo M."/>
            <person name="Sato S."/>
            <person name="Yamada T."/>
            <person name="Mori H."/>
            <person name="Tajima N."/>
            <person name="Moriyama T."/>
            <person name="Ikeuchi M."/>
            <person name="Watanabe M."/>
            <person name="Wada H."/>
            <person name="Kobayashi K."/>
            <person name="Saito M."/>
            <person name="Masuda T."/>
            <person name="Sasaki-Sekimoto Y."/>
            <person name="Mashiguchi K."/>
            <person name="Awai K."/>
            <person name="Shimojima M."/>
            <person name="Masuda S."/>
            <person name="Iwai M."/>
            <person name="Nobusawa T."/>
            <person name="Narise T."/>
            <person name="Kondo S."/>
            <person name="Saito H."/>
            <person name="Sato R."/>
            <person name="Murakawa M."/>
            <person name="Ihara Y."/>
            <person name="Oshima-Yamada Y."/>
            <person name="Ohtaka K."/>
            <person name="Satoh M."/>
            <person name="Sonobe K."/>
            <person name="Ishii M."/>
            <person name="Ohtani R."/>
            <person name="Kanamori-Sato M."/>
            <person name="Honoki R."/>
            <person name="Miyazaki D."/>
            <person name="Mochizuki H."/>
            <person name="Umetsu J."/>
            <person name="Higashi K."/>
            <person name="Shibata D."/>
            <person name="Kamiya Y."/>
            <person name="Sato N."/>
            <person name="Nakamura Y."/>
            <person name="Tabata S."/>
            <person name="Ida S."/>
            <person name="Kurokawa K."/>
            <person name="Ohta H."/>
        </authorList>
    </citation>
    <scope>NUCLEOTIDE SEQUENCE [LARGE SCALE GENOMIC DNA]</scope>
    <source>
        <strain evidence="4 5">NIES-2285</strain>
    </source>
</reference>
<evidence type="ECO:0000256" key="1">
    <source>
        <dbReference type="SAM" id="MobiDB-lite"/>
    </source>
</evidence>
<keyword evidence="2" id="KW-1133">Transmembrane helix</keyword>
<evidence type="ECO:0000256" key="2">
    <source>
        <dbReference type="SAM" id="Phobius"/>
    </source>
</evidence>
<keyword evidence="5" id="KW-1185">Reference proteome</keyword>
<feature type="compositionally biased region" description="Basic and acidic residues" evidence="1">
    <location>
        <begin position="383"/>
        <end position="392"/>
    </location>
</feature>
<feature type="compositionally biased region" description="Basic residues" evidence="1">
    <location>
        <begin position="367"/>
        <end position="376"/>
    </location>
</feature>